<dbReference type="InterPro" id="IPR058087">
    <property type="entry name" value="XAC2610_dom"/>
</dbReference>
<sequence length="231" mass="26325">MNLTVSNETIFGSYIYNEFKKNILLNGAYSAKSIVLYEELGDSMALINLKPTADGYKGEWCGKMCIPVTLSSHDSFKYWPLSSVKISGYGNGSYELTIGFKNNSVKIFLPEFIDTPTIDFMDINGDGFYDIIARTDHRPNNGSQDVYLFTSKGYVKNKILSSVNGTLVYNPYNKYIVFNSKDDCCERYSKTIYSFNNSQLFKINSMFFDYSNSRGYSENGSDVIKFEFESY</sequence>
<protein>
    <submittedName>
        <fullName evidence="1">XAC2610-related protein</fullName>
    </submittedName>
</protein>
<dbReference type="SUPFAM" id="SSF69318">
    <property type="entry name" value="Integrin alpha N-terminal domain"/>
    <property type="match status" value="1"/>
</dbReference>
<organism evidence="1 2">
    <name type="scientific">Tatumella punctata</name>
    <dbReference type="NCBI Taxonomy" id="399969"/>
    <lineage>
        <taxon>Bacteria</taxon>
        <taxon>Pseudomonadati</taxon>
        <taxon>Pseudomonadota</taxon>
        <taxon>Gammaproteobacteria</taxon>
        <taxon>Enterobacterales</taxon>
        <taxon>Erwiniaceae</taxon>
        <taxon>Tatumella</taxon>
    </lineage>
</organism>
<evidence type="ECO:0000313" key="2">
    <source>
        <dbReference type="Proteomes" id="UP001596215"/>
    </source>
</evidence>
<reference evidence="2" key="1">
    <citation type="journal article" date="2019" name="Int. J. Syst. Evol. Microbiol.">
        <title>The Global Catalogue of Microorganisms (GCM) 10K type strain sequencing project: providing services to taxonomists for standard genome sequencing and annotation.</title>
        <authorList>
            <consortium name="The Broad Institute Genomics Platform"/>
            <consortium name="The Broad Institute Genome Sequencing Center for Infectious Disease"/>
            <person name="Wu L."/>
            <person name="Ma J."/>
        </authorList>
    </citation>
    <scope>NUCLEOTIDE SEQUENCE [LARGE SCALE GENOMIC DNA]</scope>
    <source>
        <strain evidence="2">CGMCC 4.1530</strain>
    </source>
</reference>
<keyword evidence="2" id="KW-1185">Reference proteome</keyword>
<dbReference type="RefSeq" id="WP_343876922.1">
    <property type="nucleotide sequence ID" value="NZ_BAAAFW010000051.1"/>
</dbReference>
<proteinExistence type="predicted"/>
<name>A0ABW1VU47_9GAMM</name>
<evidence type="ECO:0000313" key="1">
    <source>
        <dbReference type="EMBL" id="MFC6363357.1"/>
    </source>
</evidence>
<gene>
    <name evidence="1" type="ORF">ACFP73_14915</name>
</gene>
<dbReference type="InterPro" id="IPR028994">
    <property type="entry name" value="Integrin_alpha_N"/>
</dbReference>
<dbReference type="NCBIfam" id="NF047539">
    <property type="entry name" value="XAC2610_fam"/>
    <property type="match status" value="1"/>
</dbReference>
<comment type="caution">
    <text evidence="1">The sequence shown here is derived from an EMBL/GenBank/DDBJ whole genome shotgun (WGS) entry which is preliminary data.</text>
</comment>
<accession>A0ABW1VU47</accession>
<dbReference type="EMBL" id="JBHSUC010000026">
    <property type="protein sequence ID" value="MFC6363357.1"/>
    <property type="molecule type" value="Genomic_DNA"/>
</dbReference>
<dbReference type="Proteomes" id="UP001596215">
    <property type="component" value="Unassembled WGS sequence"/>
</dbReference>